<feature type="compositionally biased region" description="Basic and acidic residues" evidence="1">
    <location>
        <begin position="30"/>
        <end position="45"/>
    </location>
</feature>
<proteinExistence type="predicted"/>
<evidence type="ECO:0000313" key="2">
    <source>
        <dbReference type="EMBL" id="GIY78120.1"/>
    </source>
</evidence>
<accession>A0AAV4WA09</accession>
<dbReference type="AlphaFoldDB" id="A0AAV4WA09"/>
<feature type="region of interest" description="Disordered" evidence="1">
    <location>
        <begin position="1"/>
        <end position="88"/>
    </location>
</feature>
<sequence length="88" mass="10212">MRNPTEQQLEADTTEQTKTKPDTQEAEIQLSRETKPETNGEKPENQEAEIQLSSRKCETRGITTVKNQRPGVQKHRHRIKFTDSRHEA</sequence>
<reference evidence="2 3" key="1">
    <citation type="submission" date="2021-06" db="EMBL/GenBank/DDBJ databases">
        <title>Caerostris extrusa draft genome.</title>
        <authorList>
            <person name="Kono N."/>
            <person name="Arakawa K."/>
        </authorList>
    </citation>
    <scope>NUCLEOTIDE SEQUENCE [LARGE SCALE GENOMIC DNA]</scope>
</reference>
<dbReference type="EMBL" id="BPLR01015717">
    <property type="protein sequence ID" value="GIY78120.1"/>
    <property type="molecule type" value="Genomic_DNA"/>
</dbReference>
<comment type="caution">
    <text evidence="2">The sequence shown here is derived from an EMBL/GenBank/DDBJ whole genome shotgun (WGS) entry which is preliminary data.</text>
</comment>
<feature type="compositionally biased region" description="Polar residues" evidence="1">
    <location>
        <begin position="1"/>
        <end position="14"/>
    </location>
</feature>
<keyword evidence="3" id="KW-1185">Reference proteome</keyword>
<dbReference type="Proteomes" id="UP001054945">
    <property type="component" value="Unassembled WGS sequence"/>
</dbReference>
<organism evidence="2 3">
    <name type="scientific">Caerostris extrusa</name>
    <name type="common">Bark spider</name>
    <name type="synonym">Caerostris bankana</name>
    <dbReference type="NCBI Taxonomy" id="172846"/>
    <lineage>
        <taxon>Eukaryota</taxon>
        <taxon>Metazoa</taxon>
        <taxon>Ecdysozoa</taxon>
        <taxon>Arthropoda</taxon>
        <taxon>Chelicerata</taxon>
        <taxon>Arachnida</taxon>
        <taxon>Araneae</taxon>
        <taxon>Araneomorphae</taxon>
        <taxon>Entelegynae</taxon>
        <taxon>Araneoidea</taxon>
        <taxon>Araneidae</taxon>
        <taxon>Caerostris</taxon>
    </lineage>
</organism>
<protein>
    <submittedName>
        <fullName evidence="2">Uncharacterized protein</fullName>
    </submittedName>
</protein>
<evidence type="ECO:0000256" key="1">
    <source>
        <dbReference type="SAM" id="MobiDB-lite"/>
    </source>
</evidence>
<evidence type="ECO:0000313" key="3">
    <source>
        <dbReference type="Proteomes" id="UP001054945"/>
    </source>
</evidence>
<name>A0AAV4WA09_CAEEX</name>
<gene>
    <name evidence="2" type="ORF">CEXT_156701</name>
</gene>